<dbReference type="InterPro" id="IPR027417">
    <property type="entry name" value="P-loop_NTPase"/>
</dbReference>
<comment type="caution">
    <text evidence="2">The sequence shown here is derived from an EMBL/GenBank/DDBJ whole genome shotgun (WGS) entry which is preliminary data.</text>
</comment>
<name>A0A1V1P9Z7_9BACT</name>
<organism evidence="2 3">
    <name type="scientific">Candidatus Magnetoglobus multicellularis str. Araruama</name>
    <dbReference type="NCBI Taxonomy" id="890399"/>
    <lineage>
        <taxon>Bacteria</taxon>
        <taxon>Pseudomonadati</taxon>
        <taxon>Thermodesulfobacteriota</taxon>
        <taxon>Desulfobacteria</taxon>
        <taxon>Desulfobacterales</taxon>
        <taxon>Desulfobacteraceae</taxon>
        <taxon>Candidatus Magnetoglobus</taxon>
    </lineage>
</organism>
<evidence type="ECO:0000313" key="3">
    <source>
        <dbReference type="Proteomes" id="UP000189670"/>
    </source>
</evidence>
<proteinExistence type="predicted"/>
<protein>
    <submittedName>
        <fullName evidence="2">Serine protein kinase, PrkA</fullName>
    </submittedName>
</protein>
<feature type="domain" description="PrkA AAA" evidence="1">
    <location>
        <begin position="32"/>
        <end position="464"/>
    </location>
</feature>
<dbReference type="Pfam" id="PF06798">
    <property type="entry name" value="PrkA"/>
    <property type="match status" value="1"/>
</dbReference>
<keyword evidence="2" id="KW-0418">Kinase</keyword>
<dbReference type="SMART" id="SM00763">
    <property type="entry name" value="AAA_PrkA"/>
    <property type="match status" value="1"/>
</dbReference>
<gene>
    <name evidence="2" type="ORF">OMM_02385</name>
</gene>
<dbReference type="AlphaFoldDB" id="A0A1V1P9Z7"/>
<accession>A0A1V1P9Z7</accession>
<evidence type="ECO:0000259" key="1">
    <source>
        <dbReference type="SMART" id="SM00763"/>
    </source>
</evidence>
<dbReference type="PANTHER" id="PTHR30267">
    <property type="entry name" value="PROTEIN KINASE PRKA"/>
    <property type="match status" value="1"/>
</dbReference>
<reference evidence="3" key="1">
    <citation type="submission" date="2012-11" db="EMBL/GenBank/DDBJ databases">
        <authorList>
            <person name="Lucero-Rivera Y.E."/>
            <person name="Tovar-Ramirez D."/>
        </authorList>
    </citation>
    <scope>NUCLEOTIDE SEQUENCE [LARGE SCALE GENOMIC DNA]</scope>
    <source>
        <strain evidence="3">Araruama</strain>
    </source>
</reference>
<dbReference type="SUPFAM" id="SSF52540">
    <property type="entry name" value="P-loop containing nucleoside triphosphate hydrolases"/>
    <property type="match status" value="1"/>
</dbReference>
<dbReference type="PANTHER" id="PTHR30267:SF2">
    <property type="entry name" value="PROTEIN PRKA"/>
    <property type="match status" value="1"/>
</dbReference>
<dbReference type="EMBL" id="ATBP01000251">
    <property type="protein sequence ID" value="ETR71583.1"/>
    <property type="molecule type" value="Genomic_DNA"/>
</dbReference>
<evidence type="ECO:0000313" key="2">
    <source>
        <dbReference type="EMBL" id="ETR71583.1"/>
    </source>
</evidence>
<dbReference type="GO" id="GO:0004672">
    <property type="term" value="F:protein kinase activity"/>
    <property type="evidence" value="ECO:0007669"/>
    <property type="project" value="TreeGrafter"/>
</dbReference>
<dbReference type="InterPro" id="IPR010650">
    <property type="entry name" value="PrkA_C"/>
</dbReference>
<dbReference type="Proteomes" id="UP000189670">
    <property type="component" value="Unassembled WGS sequence"/>
</dbReference>
<sequence length="772" mass="91032">MERGNGHSMKAIKQAVGNLSKNMIDTEQSTLFSFEDILNLTLNNPTQVLRNVFQVFHDMVKHYVGEGDNEYPDDPESIGYVSYDCSRLFVKNSDHPFFADRLFANRLIALCESFKRSAQQNKIYVFEGPPGSGKSTFLNILLMKFEEYTATEQGMRYETVWRLDQQLLGGHAQRQSNPTVKKLIQLLSQENPDVSEELAEDPDFSFHDSIIEVPCPSHDHPILMIPKGHRRAFLDDLFQNNEIKWKLFTEKEYEWVFRETPCTICSSLFEALLDRLQNPLKVYQMIYARAYRYNRRLGEGITVYNPGDKAMRKQVLDNPMIQKQINRVLMDSNRVKYIFSIYAKTNNGIYALMDIKSHNKDRLTELHNIVSEGLHKVEDLEENVNSLFIALMNPEDHKNISDFPSFSDRIEIVNIPYILDWHTEVEIYHNIFGKHIKNDFLPRVLNNFARVIISTRMKTDSPATREWIDNPHKYNQYCDDDLQLLRMEVYAGVIPSWLTEEDRKRFTAKRRRNILSESDSEGNTGFSGRDSIKIFNDFYSSYSKENQLINMSMLFKFFSKYNKDKETNKISEPFLFSLVQMYNYTVLQEVKESLYYYNKEEIARHIKQYIFACNFEPGTTQTCHYTGEKIDINEEFFVNFEIRIFQTPKLFAERQLFRNDIQKEYTSKALTQEMIIDEKDISETRLFQSLHERYVHNLKEKVLDPFLENENFRRAIKDYDTDDFKAYDKRIQHDISFLIQNLCNKFGYTEQGAKEVCIYVIDNELPKAYSSK</sequence>
<dbReference type="InterPro" id="IPR013153">
    <property type="entry name" value="Prk_AAA"/>
</dbReference>
<keyword evidence="2" id="KW-0808">Transferase</keyword>